<keyword evidence="2" id="KW-0808">Transferase</keyword>
<reference evidence="2" key="1">
    <citation type="submission" date="2023-12" db="EMBL/GenBank/DDBJ databases">
        <title>Fervidustalea candida gen. nov., sp. nov., a novel member of the family Paenibacillaceae isolated from a geothermal area.</title>
        <authorList>
            <person name="Li W.-J."/>
            <person name="Jiao J.-Y."/>
            <person name="Chen Y."/>
        </authorList>
    </citation>
    <scope>NUCLEOTIDE SEQUENCE</scope>
    <source>
        <strain evidence="2">SYSU GA230002</strain>
    </source>
</reference>
<dbReference type="Pfam" id="PF01144">
    <property type="entry name" value="CoA_trans"/>
    <property type="match status" value="1"/>
</dbReference>
<evidence type="ECO:0000313" key="2">
    <source>
        <dbReference type="EMBL" id="MEB3102109.1"/>
    </source>
</evidence>
<dbReference type="EMBL" id="JAYJLD010000013">
    <property type="protein sequence ID" value="MEB3102109.1"/>
    <property type="molecule type" value="Genomic_DNA"/>
</dbReference>
<dbReference type="SUPFAM" id="SSF100950">
    <property type="entry name" value="NagB/RpiA/CoA transferase-like"/>
    <property type="match status" value="1"/>
</dbReference>
<dbReference type="Gene3D" id="3.40.1080.10">
    <property type="entry name" value="Glutaconate Coenzyme A-transferase"/>
    <property type="match status" value="1"/>
</dbReference>
<dbReference type="EC" id="2.8.3.-" evidence="2"/>
<dbReference type="RefSeq" id="WP_371754225.1">
    <property type="nucleotide sequence ID" value="NZ_JAYJLD010000013.1"/>
</dbReference>
<accession>A0ABU5ZHX6</accession>
<sequence>MSTKLRTLEQAVKPIQDGQTVAVGGMLIYRRPTALILEIIKQRKRNLSILGWTLGYETDLLIGSGLVSNVRTSFFSLEVFGLPPSYRKAAETGSLKIIEETETTIGLGIRAAAQGVGFMPGRTLMGSDILKVRKDIETIRCPYTGEIYPAIPALKPEVALIHALEADEAGNAVLGANLCIDAELAQLAGYTIVTAEKIVPKGSLVSVHGQVDIIGSSVDAVVEAQGGAWPASCHPQYPLDGLELIHYLKTMKEGSFDAYAFELDRRKKTFFANLI</sequence>
<dbReference type="InterPro" id="IPR004165">
    <property type="entry name" value="CoA_trans_fam_I"/>
</dbReference>
<dbReference type="GO" id="GO:0016740">
    <property type="term" value="F:transferase activity"/>
    <property type="evidence" value="ECO:0007669"/>
    <property type="project" value="UniProtKB-KW"/>
</dbReference>
<proteinExistence type="inferred from homology"/>
<comment type="caution">
    <text evidence="2">The sequence shown here is derived from an EMBL/GenBank/DDBJ whole genome shotgun (WGS) entry which is preliminary data.</text>
</comment>
<comment type="similarity">
    <text evidence="1">Belongs to the 3-oxoacid CoA-transferase subunit B family.</text>
</comment>
<evidence type="ECO:0000256" key="1">
    <source>
        <dbReference type="ARBA" id="ARBA00007047"/>
    </source>
</evidence>
<dbReference type="Gene3D" id="3.30.30.40">
    <property type="match status" value="1"/>
</dbReference>
<dbReference type="PANTHER" id="PTHR43293">
    <property type="entry name" value="ACETATE COA-TRANSFERASE YDIF"/>
    <property type="match status" value="1"/>
</dbReference>
<organism evidence="2 3">
    <name type="scientific">Ferviditalea candida</name>
    <dbReference type="NCBI Taxonomy" id="3108399"/>
    <lineage>
        <taxon>Bacteria</taxon>
        <taxon>Bacillati</taxon>
        <taxon>Bacillota</taxon>
        <taxon>Bacilli</taxon>
        <taxon>Bacillales</taxon>
        <taxon>Paenibacillaceae</taxon>
        <taxon>Ferviditalea</taxon>
    </lineage>
</organism>
<evidence type="ECO:0000313" key="3">
    <source>
        <dbReference type="Proteomes" id="UP001310386"/>
    </source>
</evidence>
<protein>
    <submittedName>
        <fullName evidence="2">CoA-transferase</fullName>
        <ecNumber evidence="2">2.8.3.-</ecNumber>
    </submittedName>
</protein>
<dbReference type="PANTHER" id="PTHR43293:SF3">
    <property type="entry name" value="CHOLESTEROL RING-CLEAVING HYDROLASE IPDB SUBUNIT"/>
    <property type="match status" value="1"/>
</dbReference>
<dbReference type="Proteomes" id="UP001310386">
    <property type="component" value="Unassembled WGS sequence"/>
</dbReference>
<name>A0ABU5ZHX6_9BACL</name>
<gene>
    <name evidence="2" type="ORF">VF724_10580</name>
</gene>
<dbReference type="InterPro" id="IPR037171">
    <property type="entry name" value="NagB/RpiA_transferase-like"/>
</dbReference>
<dbReference type="SMART" id="SM00882">
    <property type="entry name" value="CoA_trans"/>
    <property type="match status" value="1"/>
</dbReference>
<keyword evidence="3" id="KW-1185">Reference proteome</keyword>